<evidence type="ECO:0000313" key="2">
    <source>
        <dbReference type="Proteomes" id="UP000694865"/>
    </source>
</evidence>
<feature type="domain" description="Reverse transcriptase" evidence="1">
    <location>
        <begin position="1"/>
        <end position="274"/>
    </location>
</feature>
<dbReference type="CDD" id="cd09275">
    <property type="entry name" value="RNase_HI_RT_DIRS1"/>
    <property type="match status" value="1"/>
</dbReference>
<dbReference type="GeneID" id="100370766"/>
<organism evidence="2 3">
    <name type="scientific">Saccoglossus kowalevskii</name>
    <name type="common">Acorn worm</name>
    <dbReference type="NCBI Taxonomy" id="10224"/>
    <lineage>
        <taxon>Eukaryota</taxon>
        <taxon>Metazoa</taxon>
        <taxon>Hemichordata</taxon>
        <taxon>Enteropneusta</taxon>
        <taxon>Harrimaniidae</taxon>
        <taxon>Saccoglossus</taxon>
    </lineage>
</organism>
<keyword evidence="2" id="KW-1185">Reference proteome</keyword>
<dbReference type="InterPro" id="IPR000477">
    <property type="entry name" value="RT_dom"/>
</dbReference>
<proteinExistence type="predicted"/>
<dbReference type="RefSeq" id="XP_006818608.1">
    <property type="nucleotide sequence ID" value="XM_006818545.1"/>
</dbReference>
<protein>
    <submittedName>
        <fullName evidence="3">Uncharacterized protein LOC100370766</fullName>
    </submittedName>
</protein>
<dbReference type="SUPFAM" id="SSF56672">
    <property type="entry name" value="DNA/RNA polymerases"/>
    <property type="match status" value="1"/>
</dbReference>
<sequence>MACTPINIDKLEELLFEHPDKTFTSQLCSGLREGFMTGIENVPALSYECTNNLTARADPASVSRLLQSEIDKGYVIGPFDTPPFSVFRISPLGLAEGKYSGKKRLIVDLSAPHDKPGVPSLNELIDKEAFSMSYIRIDDATMELKRVGSSAFMCKFDIMDAFKQVPLHPSVVPWHGVKWEGKYYFFVRLVFGCRSSPKLFDALSQAICWIAEHKYGIKFILHLLDDFFTVDDGEFSALRTMSIMTLIFNTLRIPLAKHKTLGPVQELEYLGIMLNSKELMAFLPTDKRIRISQKLSEVLAKKSVTKQVLLSLLGHLSFAGRVVLPGRSFVSHLLQLASTVPKLHYHVAINSDCRMELAMWDSFLQSWNGVHLFLNSEVTSAADLQIYTDASSKVGFGGYFRGEWFSDCWPAELNMNNRSDLSMALLELYPIVVAAMLWGGKWSQKRIRFNCDNEATVHIINKGRASSKCQTINKLMRRLTLLAMRYNFIILARFLPGVHNGIADSLSRFHFQKFRQLAPAAQQLRTQCPLYCEVTQI</sequence>
<gene>
    <name evidence="3" type="primary">LOC100370766</name>
</gene>
<dbReference type="InterPro" id="IPR052055">
    <property type="entry name" value="Hepadnavirus_pol/RT"/>
</dbReference>
<name>A0ABM0MF17_SACKO</name>
<dbReference type="Gene3D" id="3.30.70.270">
    <property type="match status" value="1"/>
</dbReference>
<reference evidence="3" key="1">
    <citation type="submission" date="2025-08" db="UniProtKB">
        <authorList>
            <consortium name="RefSeq"/>
        </authorList>
    </citation>
    <scope>IDENTIFICATION</scope>
    <source>
        <tissue evidence="3">Testes</tissue>
    </source>
</reference>
<dbReference type="PANTHER" id="PTHR33050:SF8">
    <property type="entry name" value="REVERSE TRANSCRIPTASE DOMAIN-CONTAINING PROTEIN"/>
    <property type="match status" value="1"/>
</dbReference>
<dbReference type="PROSITE" id="PS50878">
    <property type="entry name" value="RT_POL"/>
    <property type="match status" value="1"/>
</dbReference>
<dbReference type="PANTHER" id="PTHR33050">
    <property type="entry name" value="REVERSE TRANSCRIPTASE DOMAIN-CONTAINING PROTEIN"/>
    <property type="match status" value="1"/>
</dbReference>
<dbReference type="InterPro" id="IPR043502">
    <property type="entry name" value="DNA/RNA_pol_sf"/>
</dbReference>
<dbReference type="Proteomes" id="UP000694865">
    <property type="component" value="Unplaced"/>
</dbReference>
<dbReference type="InterPro" id="IPR043128">
    <property type="entry name" value="Rev_trsase/Diguanyl_cyclase"/>
</dbReference>
<evidence type="ECO:0000259" key="1">
    <source>
        <dbReference type="PROSITE" id="PS50878"/>
    </source>
</evidence>
<accession>A0ABM0MF17</accession>
<dbReference type="Pfam" id="PF00078">
    <property type="entry name" value="RVT_1"/>
    <property type="match status" value="1"/>
</dbReference>
<dbReference type="Gene3D" id="3.10.10.10">
    <property type="entry name" value="HIV Type 1 Reverse Transcriptase, subunit A, domain 1"/>
    <property type="match status" value="1"/>
</dbReference>
<evidence type="ECO:0000313" key="3">
    <source>
        <dbReference type="RefSeq" id="XP_006818608.1"/>
    </source>
</evidence>